<sequence length="125" mass="13951">PTPSPSLTTTTTTTTSHPFTSTRSLKQLSIFFLGAASLLASTTLTRRAIHRRKLRIAPKLFDPNTNPHEHFSPFHDALMALNLATMNCVSVGVMGVGGVLWAVDLYGLEEMRRGLRRRLDYESFY</sequence>
<dbReference type="GO" id="GO:0005739">
    <property type="term" value="C:mitochondrion"/>
    <property type="evidence" value="ECO:0007669"/>
    <property type="project" value="TreeGrafter"/>
</dbReference>
<dbReference type="PANTHER" id="PTHR39136">
    <property type="entry name" value="ALTERED INHERITANCE OF MITOCHONDRIA PROTEIN 11"/>
    <property type="match status" value="1"/>
</dbReference>
<keyword evidence="2 4" id="KW-1133">Transmembrane helix</keyword>
<evidence type="ECO:0000313" key="6">
    <source>
        <dbReference type="Proteomes" id="UP000800097"/>
    </source>
</evidence>
<feature type="transmembrane region" description="Helical" evidence="4">
    <location>
        <begin position="80"/>
        <end position="103"/>
    </location>
</feature>
<protein>
    <recommendedName>
        <fullName evidence="4">Altered inheritance of mitochondria protein 11</fullName>
    </recommendedName>
</protein>
<evidence type="ECO:0000313" key="5">
    <source>
        <dbReference type="EMBL" id="KAF2275997.1"/>
    </source>
</evidence>
<dbReference type="InterPro" id="IPR038814">
    <property type="entry name" value="AIM11"/>
</dbReference>
<feature type="transmembrane region" description="Helical" evidence="4">
    <location>
        <begin position="28"/>
        <end position="45"/>
    </location>
</feature>
<name>A0A6A6JHX7_WESOR</name>
<dbReference type="GO" id="GO:0016020">
    <property type="term" value="C:membrane"/>
    <property type="evidence" value="ECO:0007669"/>
    <property type="project" value="UniProtKB-SubCell"/>
</dbReference>
<keyword evidence="6" id="KW-1185">Reference proteome</keyword>
<comment type="subcellular location">
    <subcellularLocation>
        <location evidence="4">Membrane</location>
        <topology evidence="4">Multi-pass membrane protein</topology>
    </subcellularLocation>
</comment>
<comment type="similarity">
    <text evidence="4">Belongs to the AIM11 family.</text>
</comment>
<dbReference type="Proteomes" id="UP000800097">
    <property type="component" value="Unassembled WGS sequence"/>
</dbReference>
<keyword evidence="1 4" id="KW-0812">Transmembrane</keyword>
<reference evidence="5" key="1">
    <citation type="journal article" date="2020" name="Stud. Mycol.">
        <title>101 Dothideomycetes genomes: a test case for predicting lifestyles and emergence of pathogens.</title>
        <authorList>
            <person name="Haridas S."/>
            <person name="Albert R."/>
            <person name="Binder M."/>
            <person name="Bloem J."/>
            <person name="Labutti K."/>
            <person name="Salamov A."/>
            <person name="Andreopoulos B."/>
            <person name="Baker S."/>
            <person name="Barry K."/>
            <person name="Bills G."/>
            <person name="Bluhm B."/>
            <person name="Cannon C."/>
            <person name="Castanera R."/>
            <person name="Culley D."/>
            <person name="Daum C."/>
            <person name="Ezra D."/>
            <person name="Gonzalez J."/>
            <person name="Henrissat B."/>
            <person name="Kuo A."/>
            <person name="Liang C."/>
            <person name="Lipzen A."/>
            <person name="Lutzoni F."/>
            <person name="Magnuson J."/>
            <person name="Mondo S."/>
            <person name="Nolan M."/>
            <person name="Ohm R."/>
            <person name="Pangilinan J."/>
            <person name="Park H.-J."/>
            <person name="Ramirez L."/>
            <person name="Alfaro M."/>
            <person name="Sun H."/>
            <person name="Tritt A."/>
            <person name="Yoshinaga Y."/>
            <person name="Zwiers L.-H."/>
            <person name="Turgeon B."/>
            <person name="Goodwin S."/>
            <person name="Spatafora J."/>
            <person name="Crous P."/>
            <person name="Grigoriev I."/>
        </authorList>
    </citation>
    <scope>NUCLEOTIDE SEQUENCE</scope>
    <source>
        <strain evidence="5">CBS 379.55</strain>
    </source>
</reference>
<dbReference type="EMBL" id="ML986495">
    <property type="protein sequence ID" value="KAF2275997.1"/>
    <property type="molecule type" value="Genomic_DNA"/>
</dbReference>
<organism evidence="5 6">
    <name type="scientific">Westerdykella ornata</name>
    <dbReference type="NCBI Taxonomy" id="318751"/>
    <lineage>
        <taxon>Eukaryota</taxon>
        <taxon>Fungi</taxon>
        <taxon>Dikarya</taxon>
        <taxon>Ascomycota</taxon>
        <taxon>Pezizomycotina</taxon>
        <taxon>Dothideomycetes</taxon>
        <taxon>Pleosporomycetidae</taxon>
        <taxon>Pleosporales</taxon>
        <taxon>Sporormiaceae</taxon>
        <taxon>Westerdykella</taxon>
    </lineage>
</organism>
<evidence type="ECO:0000256" key="3">
    <source>
        <dbReference type="ARBA" id="ARBA00023136"/>
    </source>
</evidence>
<dbReference type="AlphaFoldDB" id="A0A6A6JHX7"/>
<evidence type="ECO:0000256" key="4">
    <source>
        <dbReference type="RuleBase" id="RU367098"/>
    </source>
</evidence>
<evidence type="ECO:0000256" key="1">
    <source>
        <dbReference type="ARBA" id="ARBA00022692"/>
    </source>
</evidence>
<evidence type="ECO:0000256" key="2">
    <source>
        <dbReference type="ARBA" id="ARBA00022989"/>
    </source>
</evidence>
<dbReference type="PANTHER" id="PTHR39136:SF1">
    <property type="entry name" value="ALTERED INHERITANCE OF MITOCHONDRIA PROTEIN 11"/>
    <property type="match status" value="1"/>
</dbReference>
<proteinExistence type="inferred from homology"/>
<keyword evidence="3 4" id="KW-0472">Membrane</keyword>
<dbReference type="OrthoDB" id="3558022at2759"/>
<accession>A0A6A6JHX7</accession>
<feature type="non-terminal residue" evidence="5">
    <location>
        <position position="1"/>
    </location>
</feature>
<feature type="non-terminal residue" evidence="5">
    <location>
        <position position="125"/>
    </location>
</feature>
<gene>
    <name evidence="4" type="primary">AIM11</name>
    <name evidence="5" type="ORF">EI97DRAFT_354493</name>
</gene>